<keyword evidence="1" id="KW-1133">Transmembrane helix</keyword>
<dbReference type="EMBL" id="CP002198">
    <property type="protein sequence ID" value="ADN13500.1"/>
    <property type="molecule type" value="Genomic_DNA"/>
</dbReference>
<evidence type="ECO:0000313" key="2">
    <source>
        <dbReference type="EMBL" id="ADN13500.1"/>
    </source>
</evidence>
<name>E0U5B0_GLOV7</name>
<dbReference type="Proteomes" id="UP000008206">
    <property type="component" value="Chromosome"/>
</dbReference>
<feature type="transmembrane region" description="Helical" evidence="1">
    <location>
        <begin position="20"/>
        <end position="38"/>
    </location>
</feature>
<proteinExistence type="predicted"/>
<dbReference type="AlphaFoldDB" id="E0U5B0"/>
<sequence length="225" mass="25215">MILYKKMTSPFDPINRGFIIIAIVGLMLLMVAVLTGAAPDLIEDEGEKRLFILRIPLIGPLLALLGVGEVPILFLLGIYPFMIGTVGWSGNLLWHWYYNVYPTTSPGWWVVRLIGVVLARGFTFIAGRLRRLLKTHTVAEKMIPERFIGITGKVLAVLGNGMLEVGVHDDLGKCLVQIYCLPWENATDKSFAVGDQVYIVDLIAPRRYSVVKFDSEDQMRTMANY</sequence>
<organism evidence="2 3">
    <name type="scientific">Gloeothece verrucosa (strain PCC 7822)</name>
    <name type="common">Cyanothece sp. (strain PCC 7822)</name>
    <dbReference type="NCBI Taxonomy" id="497965"/>
    <lineage>
        <taxon>Bacteria</taxon>
        <taxon>Bacillati</taxon>
        <taxon>Cyanobacteriota</taxon>
        <taxon>Cyanophyceae</taxon>
        <taxon>Oscillatoriophycideae</taxon>
        <taxon>Chroococcales</taxon>
        <taxon>Aphanothecaceae</taxon>
        <taxon>Gloeothece</taxon>
        <taxon>Gloeothece verrucosa</taxon>
    </lineage>
</organism>
<feature type="transmembrane region" description="Helical" evidence="1">
    <location>
        <begin position="109"/>
        <end position="127"/>
    </location>
</feature>
<dbReference type="eggNOG" id="ENOG503080M">
    <property type="taxonomic scope" value="Bacteria"/>
</dbReference>
<keyword evidence="3" id="KW-1185">Reference proteome</keyword>
<keyword evidence="1" id="KW-0812">Transmembrane</keyword>
<dbReference type="KEGG" id="cyj:Cyan7822_1505"/>
<gene>
    <name evidence="2" type="ordered locus">Cyan7822_1505</name>
</gene>
<keyword evidence="1" id="KW-0472">Membrane</keyword>
<feature type="transmembrane region" description="Helical" evidence="1">
    <location>
        <begin position="74"/>
        <end position="97"/>
    </location>
</feature>
<reference evidence="3" key="1">
    <citation type="journal article" date="2011" name="MBio">
        <title>Novel metabolic attributes of the genus Cyanothece, comprising a group of unicellular nitrogen-fixing Cyanobacteria.</title>
        <authorList>
            <person name="Bandyopadhyay A."/>
            <person name="Elvitigala T."/>
            <person name="Welsh E."/>
            <person name="Stockel J."/>
            <person name="Liberton M."/>
            <person name="Min H."/>
            <person name="Sherman L.A."/>
            <person name="Pakrasi H.B."/>
        </authorList>
    </citation>
    <scope>NUCLEOTIDE SEQUENCE [LARGE SCALE GENOMIC DNA]</scope>
    <source>
        <strain evidence="3">PCC 7822</strain>
    </source>
</reference>
<protein>
    <submittedName>
        <fullName evidence="2">Uncharacterized protein</fullName>
    </submittedName>
</protein>
<evidence type="ECO:0000256" key="1">
    <source>
        <dbReference type="SAM" id="Phobius"/>
    </source>
</evidence>
<dbReference type="HOGENOM" id="CLU_1228248_0_0_3"/>
<feature type="transmembrane region" description="Helical" evidence="1">
    <location>
        <begin position="50"/>
        <end position="67"/>
    </location>
</feature>
<evidence type="ECO:0000313" key="3">
    <source>
        <dbReference type="Proteomes" id="UP000008206"/>
    </source>
</evidence>
<accession>E0U5B0</accession>